<name>A0A5D4NHW1_9BACI</name>
<accession>A0A5D4NHW1</accession>
<dbReference type="EMBL" id="VTEI01000019">
    <property type="protein sequence ID" value="TYS13550.1"/>
    <property type="molecule type" value="Genomic_DNA"/>
</dbReference>
<protein>
    <submittedName>
        <fullName evidence="2">Uncharacterized protein</fullName>
    </submittedName>
</protein>
<dbReference type="AlphaFoldDB" id="A0A5D4NHW1"/>
<keyword evidence="1" id="KW-0233">DNA recombination</keyword>
<organism evidence="2 3">
    <name type="scientific">Rossellomorea vietnamensis</name>
    <dbReference type="NCBI Taxonomy" id="218284"/>
    <lineage>
        <taxon>Bacteria</taxon>
        <taxon>Bacillati</taxon>
        <taxon>Bacillota</taxon>
        <taxon>Bacilli</taxon>
        <taxon>Bacillales</taxon>
        <taxon>Bacillaceae</taxon>
        <taxon>Rossellomorea</taxon>
    </lineage>
</organism>
<sequence>MNPRGMNVIFKEVLVKAGLPPNRFKLHHLRHTIASLLLQQGKAETVDEQGNVNYINKDKVELRTLQKLLCDDILINYVVTCSWRRF</sequence>
<dbReference type="GO" id="GO:0006310">
    <property type="term" value="P:DNA recombination"/>
    <property type="evidence" value="ECO:0007669"/>
    <property type="project" value="UniProtKB-KW"/>
</dbReference>
<dbReference type="OrthoDB" id="9803188at2"/>
<evidence type="ECO:0000313" key="3">
    <source>
        <dbReference type="Proteomes" id="UP000322267"/>
    </source>
</evidence>
<evidence type="ECO:0000313" key="2">
    <source>
        <dbReference type="EMBL" id="TYS13550.1"/>
    </source>
</evidence>
<dbReference type="GO" id="GO:0015074">
    <property type="term" value="P:DNA integration"/>
    <property type="evidence" value="ECO:0007669"/>
    <property type="project" value="InterPro"/>
</dbReference>
<reference evidence="2 3" key="1">
    <citation type="submission" date="2019-08" db="EMBL/GenBank/DDBJ databases">
        <title>Bacillus genomes from the desert of Cuatro Cienegas, Coahuila.</title>
        <authorList>
            <person name="Olmedo-Alvarez G."/>
        </authorList>
    </citation>
    <scope>NUCLEOTIDE SEQUENCE [LARGE SCALE GENOMIC DNA]</scope>
    <source>
        <strain evidence="2 3">CH34_1T</strain>
    </source>
</reference>
<comment type="caution">
    <text evidence="2">The sequence shown here is derived from an EMBL/GenBank/DDBJ whole genome shotgun (WGS) entry which is preliminary data.</text>
</comment>
<dbReference type="GO" id="GO:0003677">
    <property type="term" value="F:DNA binding"/>
    <property type="evidence" value="ECO:0007669"/>
    <property type="project" value="InterPro"/>
</dbReference>
<evidence type="ECO:0000256" key="1">
    <source>
        <dbReference type="ARBA" id="ARBA00023172"/>
    </source>
</evidence>
<gene>
    <name evidence="2" type="ORF">FZC78_21400</name>
</gene>
<dbReference type="InterPro" id="IPR011010">
    <property type="entry name" value="DNA_brk_join_enz"/>
</dbReference>
<proteinExistence type="predicted"/>
<dbReference type="Proteomes" id="UP000322267">
    <property type="component" value="Unassembled WGS sequence"/>
</dbReference>
<dbReference type="Gene3D" id="1.10.443.10">
    <property type="entry name" value="Intergrase catalytic core"/>
    <property type="match status" value="1"/>
</dbReference>
<dbReference type="InterPro" id="IPR013762">
    <property type="entry name" value="Integrase-like_cat_sf"/>
</dbReference>
<dbReference type="SUPFAM" id="SSF56349">
    <property type="entry name" value="DNA breaking-rejoining enzymes"/>
    <property type="match status" value="1"/>
</dbReference>